<dbReference type="GO" id="GO:0001518">
    <property type="term" value="C:voltage-gated sodium channel complex"/>
    <property type="evidence" value="ECO:0007669"/>
    <property type="project" value="TreeGrafter"/>
</dbReference>
<evidence type="ECO:0000256" key="3">
    <source>
        <dbReference type="ARBA" id="ARBA00022989"/>
    </source>
</evidence>
<dbReference type="GO" id="GO:0005248">
    <property type="term" value="F:voltage-gated sodium channel activity"/>
    <property type="evidence" value="ECO:0007669"/>
    <property type="project" value="TreeGrafter"/>
</dbReference>
<keyword evidence="9" id="KW-1185">Reference proteome</keyword>
<feature type="region of interest" description="Disordered" evidence="5">
    <location>
        <begin position="184"/>
        <end position="303"/>
    </location>
</feature>
<gene>
    <name evidence="8" type="primary">CACNA1A</name>
    <name evidence="8" type="ORF">AK812_SmicGene34771</name>
</gene>
<keyword evidence="2 6" id="KW-0812">Transmembrane</keyword>
<organism evidence="8 9">
    <name type="scientific">Symbiodinium microadriaticum</name>
    <name type="common">Dinoflagellate</name>
    <name type="synonym">Zooxanthella microadriatica</name>
    <dbReference type="NCBI Taxonomy" id="2951"/>
    <lineage>
        <taxon>Eukaryota</taxon>
        <taxon>Sar</taxon>
        <taxon>Alveolata</taxon>
        <taxon>Dinophyceae</taxon>
        <taxon>Suessiales</taxon>
        <taxon>Symbiodiniaceae</taxon>
        <taxon>Symbiodinium</taxon>
    </lineage>
</organism>
<feature type="transmembrane region" description="Helical" evidence="6">
    <location>
        <begin position="509"/>
        <end position="532"/>
    </location>
</feature>
<evidence type="ECO:0000256" key="6">
    <source>
        <dbReference type="SAM" id="Phobius"/>
    </source>
</evidence>
<evidence type="ECO:0000313" key="9">
    <source>
        <dbReference type="Proteomes" id="UP000186817"/>
    </source>
</evidence>
<dbReference type="SUPFAM" id="SSF81324">
    <property type="entry name" value="Voltage-gated potassium channels"/>
    <property type="match status" value="1"/>
</dbReference>
<evidence type="ECO:0000256" key="2">
    <source>
        <dbReference type="ARBA" id="ARBA00022692"/>
    </source>
</evidence>
<keyword evidence="3 6" id="KW-1133">Transmembrane helix</keyword>
<dbReference type="InterPro" id="IPR027359">
    <property type="entry name" value="Volt_channel_dom_sf"/>
</dbReference>
<feature type="region of interest" description="Disordered" evidence="5">
    <location>
        <begin position="920"/>
        <end position="944"/>
    </location>
</feature>
<dbReference type="OrthoDB" id="427854at2759"/>
<evidence type="ECO:0000313" key="8">
    <source>
        <dbReference type="EMBL" id="OLP84350.1"/>
    </source>
</evidence>
<dbReference type="InterPro" id="IPR043203">
    <property type="entry name" value="VGCC_Ca_Na"/>
</dbReference>
<feature type="compositionally biased region" description="Low complexity" evidence="5">
    <location>
        <begin position="209"/>
        <end position="225"/>
    </location>
</feature>
<dbReference type="Gene3D" id="1.10.287.70">
    <property type="match status" value="1"/>
</dbReference>
<dbReference type="Gene3D" id="1.20.120.350">
    <property type="entry name" value="Voltage-gated potassium channels. Chain C"/>
    <property type="match status" value="1"/>
</dbReference>
<dbReference type="Proteomes" id="UP000186817">
    <property type="component" value="Unassembled WGS sequence"/>
</dbReference>
<feature type="region of interest" description="Disordered" evidence="5">
    <location>
        <begin position="146"/>
        <end position="171"/>
    </location>
</feature>
<feature type="transmembrane region" description="Helical" evidence="6">
    <location>
        <begin position="713"/>
        <end position="734"/>
    </location>
</feature>
<dbReference type="EMBL" id="LSRX01001047">
    <property type="protein sequence ID" value="OLP84350.1"/>
    <property type="molecule type" value="Genomic_DNA"/>
</dbReference>
<accession>A0A1Q9CN51</accession>
<feature type="region of interest" description="Disordered" evidence="5">
    <location>
        <begin position="1"/>
        <end position="81"/>
    </location>
</feature>
<feature type="compositionally biased region" description="Basic and acidic residues" evidence="5">
    <location>
        <begin position="151"/>
        <end position="171"/>
    </location>
</feature>
<evidence type="ECO:0000259" key="7">
    <source>
        <dbReference type="Pfam" id="PF00520"/>
    </source>
</evidence>
<dbReference type="AlphaFoldDB" id="A0A1Q9CN51"/>
<feature type="compositionally biased region" description="Low complexity" evidence="5">
    <location>
        <begin position="60"/>
        <end position="70"/>
    </location>
</feature>
<feature type="compositionally biased region" description="Acidic residues" evidence="5">
    <location>
        <begin position="933"/>
        <end position="944"/>
    </location>
</feature>
<evidence type="ECO:0000256" key="5">
    <source>
        <dbReference type="SAM" id="MobiDB-lite"/>
    </source>
</evidence>
<dbReference type="PANTHER" id="PTHR10037">
    <property type="entry name" value="VOLTAGE-GATED CATION CHANNEL CALCIUM AND SODIUM"/>
    <property type="match status" value="1"/>
</dbReference>
<feature type="transmembrane region" description="Helical" evidence="6">
    <location>
        <begin position="608"/>
        <end position="627"/>
    </location>
</feature>
<keyword evidence="4 6" id="KW-0472">Membrane</keyword>
<reference evidence="8 9" key="1">
    <citation type="submission" date="2016-02" db="EMBL/GenBank/DDBJ databases">
        <title>Genome analysis of coral dinoflagellate symbionts highlights evolutionary adaptations to a symbiotic lifestyle.</title>
        <authorList>
            <person name="Aranda M."/>
            <person name="Li Y."/>
            <person name="Liew Y.J."/>
            <person name="Baumgarten S."/>
            <person name="Simakov O."/>
            <person name="Wilson M."/>
            <person name="Piel J."/>
            <person name="Ashoor H."/>
            <person name="Bougouffa S."/>
            <person name="Bajic V.B."/>
            <person name="Ryu T."/>
            <person name="Ravasi T."/>
            <person name="Bayer T."/>
            <person name="Micklem G."/>
            <person name="Kim H."/>
            <person name="Bhak J."/>
            <person name="Lajeunesse T.C."/>
            <person name="Voolstra C.R."/>
        </authorList>
    </citation>
    <scope>NUCLEOTIDE SEQUENCE [LARGE SCALE GENOMIC DNA]</scope>
    <source>
        <strain evidence="8 9">CCMP2467</strain>
    </source>
</reference>
<evidence type="ECO:0000256" key="4">
    <source>
        <dbReference type="ARBA" id="ARBA00023136"/>
    </source>
</evidence>
<evidence type="ECO:0000256" key="1">
    <source>
        <dbReference type="ARBA" id="ARBA00004141"/>
    </source>
</evidence>
<name>A0A1Q9CN51_SYMMI</name>
<protein>
    <submittedName>
        <fullName evidence="8">Voltage-dependent P/Q-type calcium channel subunit alpha-1A</fullName>
    </submittedName>
</protein>
<feature type="domain" description="Ion transport" evidence="7">
    <location>
        <begin position="480"/>
        <end position="736"/>
    </location>
</feature>
<feature type="transmembrane region" description="Helical" evidence="6">
    <location>
        <begin position="478"/>
        <end position="497"/>
    </location>
</feature>
<sequence>MAILSQPPRSWMSGTPPKRSSRLAANAQRKPARADELRPSRSQNSRPSRSEPRRPERGLAASRAAANFSPAEDDGGTGGSHDRRCFTILRSWIESTWTRQLDCKNPLGILGMETRFEQLLLELGQEHRRAIRCWKEEHDKLLQQLTGHRPGSKDRAPGLEKAAEELAGHEPEALRQLALPLPQRHDMEQIKPPPTVDLLALPGEDRRPSTSSSRVSPASSPASTPRQDHRALGSLPAIPDSLGEDDHNHNGAASAADVVSKQPSRHVKIGDTEEIEEHGSKYRLASPQTGRPRTRSTDSGYSAVKVTPTGRRVSTVEAGNVMSISMQLTERLQKVFAVQEPQSKVITGAELAAVMQRNRRFAPRKDKSEFTKERMEDIIREMRVIAARLRGDSPKRGVSQQHVISWLSFVELIAVPDLPTQARAEMVQDLFNVHSTLRDDRVVHFSGYEVFRMRMMRSSFPLTKTKTLQQRIVTTVNGVAMTSILLSLVILGFSMDYDPDWMGWTMLEAFFAFVFVVEVVVKLAVLSPWVYFTGTDYAWNIGDLVLTLVAVVDVVISTTASSASSARMSMILRGLRLSRVARLIKLMHWPLLAELANMISAMVIGVPWLFWVTILLCGVLYVCAIVLRSTVTGESMSLFGRCGSGDNYDFPLPGEPSTDGCTMAYLYLGEYCGTVFTCMFTVFRCLIGDCNSKGGRPLAAVLSDHYGWTFQGFYGLSMVTMIFGMTNIITAMFVDATLSGLKYNDVQRKHAKLHETNYVTRKLNELVVRVSKTVREMRQADAFEDSQTNWRKSFKSFLRKGSAKISDSDLDRELTLSETEFTQVLQNSKIRNILDDLDIELEARPGIFEAFGADADGHLGVSELVSGLMRLRGDLQKSDIVSAQMSLQTIGEKLNVFQATNLHNQSRLLNILDKLSKQASGTTTMTTEKAPCEEEEEEEEVASS</sequence>
<feature type="compositionally biased region" description="Basic and acidic residues" evidence="5">
    <location>
        <begin position="48"/>
        <end position="57"/>
    </location>
</feature>
<feature type="transmembrane region" description="Helical" evidence="6">
    <location>
        <begin position="544"/>
        <end position="563"/>
    </location>
</feature>
<dbReference type="InterPro" id="IPR005821">
    <property type="entry name" value="Ion_trans_dom"/>
</dbReference>
<dbReference type="Pfam" id="PF00520">
    <property type="entry name" value="Ion_trans"/>
    <property type="match status" value="1"/>
</dbReference>
<comment type="caution">
    <text evidence="8">The sequence shown here is derived from an EMBL/GenBank/DDBJ whole genome shotgun (WGS) entry which is preliminary data.</text>
</comment>
<proteinExistence type="predicted"/>
<dbReference type="PANTHER" id="PTHR10037:SF62">
    <property type="entry name" value="SODIUM CHANNEL PROTEIN 60E"/>
    <property type="match status" value="1"/>
</dbReference>
<comment type="subcellular location">
    <subcellularLocation>
        <location evidence="1">Membrane</location>
        <topology evidence="1">Multi-pass membrane protein</topology>
    </subcellularLocation>
</comment>